<dbReference type="GO" id="GO:0008270">
    <property type="term" value="F:zinc ion binding"/>
    <property type="evidence" value="ECO:0007669"/>
    <property type="project" value="InterPro"/>
</dbReference>
<dbReference type="GO" id="GO:0004089">
    <property type="term" value="F:carbonate dehydratase activity"/>
    <property type="evidence" value="ECO:0007669"/>
    <property type="project" value="UniProtKB-EC"/>
</dbReference>
<dbReference type="PROSITE" id="PS51144">
    <property type="entry name" value="ALPHA_CA_2"/>
    <property type="match status" value="1"/>
</dbReference>
<accession>A0A7K7G8F9</accession>
<organism evidence="19 20">
    <name type="scientific">Erithacus rubecula</name>
    <name type="common">European robin</name>
    <dbReference type="NCBI Taxonomy" id="37610"/>
    <lineage>
        <taxon>Eukaryota</taxon>
        <taxon>Metazoa</taxon>
        <taxon>Chordata</taxon>
        <taxon>Craniata</taxon>
        <taxon>Vertebrata</taxon>
        <taxon>Euteleostomi</taxon>
        <taxon>Archelosauria</taxon>
        <taxon>Archosauria</taxon>
        <taxon>Dinosauria</taxon>
        <taxon>Saurischia</taxon>
        <taxon>Theropoda</taxon>
        <taxon>Coelurosauria</taxon>
        <taxon>Aves</taxon>
        <taxon>Neognathae</taxon>
        <taxon>Neoaves</taxon>
        <taxon>Telluraves</taxon>
        <taxon>Australaves</taxon>
        <taxon>Passeriformes</taxon>
        <taxon>Turdidae</taxon>
        <taxon>Erithacus</taxon>
    </lineage>
</organism>
<evidence type="ECO:0000259" key="18">
    <source>
        <dbReference type="PROSITE" id="PS51828"/>
    </source>
</evidence>
<gene>
    <name evidence="19" type="primary">Ca6</name>
    <name evidence="19" type="ORF">ERIRUB_R00853</name>
</gene>
<evidence type="ECO:0000256" key="14">
    <source>
        <dbReference type="ARBA" id="ARBA00032196"/>
    </source>
</evidence>
<keyword evidence="7" id="KW-0479">Metal-binding</keyword>
<evidence type="ECO:0000256" key="15">
    <source>
        <dbReference type="ARBA" id="ARBA00048348"/>
    </source>
</evidence>
<comment type="caution">
    <text evidence="16">Lacks conserved residue(s) required for the propagation of feature annotation.</text>
</comment>
<evidence type="ECO:0000256" key="10">
    <source>
        <dbReference type="ARBA" id="ARBA00023180"/>
    </source>
</evidence>
<keyword evidence="10" id="KW-0325">Glycoprotein</keyword>
<evidence type="ECO:0000256" key="6">
    <source>
        <dbReference type="ARBA" id="ARBA00022525"/>
    </source>
</evidence>
<dbReference type="SMART" id="SM01057">
    <property type="entry name" value="Carb_anhydrase"/>
    <property type="match status" value="1"/>
</dbReference>
<dbReference type="GO" id="GO:0005615">
    <property type="term" value="C:extracellular space"/>
    <property type="evidence" value="ECO:0007669"/>
    <property type="project" value="TreeGrafter"/>
</dbReference>
<dbReference type="Proteomes" id="UP000529965">
    <property type="component" value="Unassembled WGS sequence"/>
</dbReference>
<dbReference type="PROSITE" id="PS51828">
    <property type="entry name" value="PTX_2"/>
    <property type="match status" value="1"/>
</dbReference>
<evidence type="ECO:0000313" key="19">
    <source>
        <dbReference type="EMBL" id="NWY65867.1"/>
    </source>
</evidence>
<keyword evidence="6" id="KW-0964">Secreted</keyword>
<evidence type="ECO:0000256" key="2">
    <source>
        <dbReference type="ARBA" id="ARBA00004613"/>
    </source>
</evidence>
<evidence type="ECO:0000256" key="5">
    <source>
        <dbReference type="ARBA" id="ARBA00014200"/>
    </source>
</evidence>
<evidence type="ECO:0000256" key="16">
    <source>
        <dbReference type="PROSITE-ProRule" id="PRU01172"/>
    </source>
</evidence>
<comment type="function">
    <text evidence="12">Reversible hydration of carbon dioxide. Its role in saliva is unknown.</text>
</comment>
<evidence type="ECO:0000259" key="17">
    <source>
        <dbReference type="PROSITE" id="PS51144"/>
    </source>
</evidence>
<evidence type="ECO:0000256" key="4">
    <source>
        <dbReference type="ARBA" id="ARBA00012925"/>
    </source>
</evidence>
<name>A0A7K7G8F9_ERIRU</name>
<evidence type="ECO:0000256" key="1">
    <source>
        <dbReference type="ARBA" id="ARBA00001947"/>
    </source>
</evidence>
<keyword evidence="11" id="KW-0456">Lyase</keyword>
<sequence length="467" mass="51530">HCLASPAEGELDEEHWGQHFPGCAGKQQSPIDIQRRKVRYNPQLQLELEGYEGPLQGSFRMTNNGHSVQIELPPSLSISRGLPGPYRALQMHLHWGGLRQESGSEHTIDGMRYLAEDGHFENTYYSEFISKLARIRFAGQSTTLSSLDVQAMLPEDLSQFYRYQGSLTTPPCSESVIWSVFHSPIVLSHTQIQLLENTLLDWHNRTLRNDYRHAQPLWGRVVEASFPAQRAQAQCHPEEFTLRLDQIQMQLQDLRTELLNGLSHTGTECNTFPAFYFPAENIESFVEVHPLRAVSLQAFTLCFWSRTQPVGSQTILSYSTGDSDRELAVTVGAELGLWLGGRSLSFPLPQGAGGWLHHCVTWCSREGTATAWLNGAAGRAQRLQPGYASRAGGSLLLGKARDALLGTVRDGFTGALSRLGLWGSALGAAQIRALALCRAAPGGDIIAWGRTPMALQGGVRLQPDTSC</sequence>
<protein>
    <recommendedName>
        <fullName evidence="5">Carbonic anhydrase 6</fullName>
        <ecNumber evidence="4">4.2.1.1</ecNumber>
    </recommendedName>
    <alternativeName>
        <fullName evidence="13">Carbonate dehydratase VI</fullName>
    </alternativeName>
    <alternativeName>
        <fullName evidence="14">Carbonic anhydrase VI</fullName>
    </alternativeName>
</protein>
<evidence type="ECO:0000256" key="11">
    <source>
        <dbReference type="ARBA" id="ARBA00023239"/>
    </source>
</evidence>
<dbReference type="Pfam" id="PF00354">
    <property type="entry name" value="Pentaxin"/>
    <property type="match status" value="1"/>
</dbReference>
<evidence type="ECO:0000256" key="12">
    <source>
        <dbReference type="ARBA" id="ARBA00025355"/>
    </source>
</evidence>
<evidence type="ECO:0000256" key="7">
    <source>
        <dbReference type="ARBA" id="ARBA00022723"/>
    </source>
</evidence>
<feature type="non-terminal residue" evidence="19">
    <location>
        <position position="1"/>
    </location>
</feature>
<dbReference type="EMBL" id="VZSK01000348">
    <property type="protein sequence ID" value="NWY65867.1"/>
    <property type="molecule type" value="Genomic_DNA"/>
</dbReference>
<comment type="similarity">
    <text evidence="3">Belongs to the alpha-carbonic anhydrase family.</text>
</comment>
<comment type="subcellular location">
    <subcellularLocation>
        <location evidence="2">Secreted</location>
    </subcellularLocation>
</comment>
<dbReference type="SUPFAM" id="SSF49899">
    <property type="entry name" value="Concanavalin A-like lectins/glucanases"/>
    <property type="match status" value="1"/>
</dbReference>
<evidence type="ECO:0000313" key="20">
    <source>
        <dbReference type="Proteomes" id="UP000529965"/>
    </source>
</evidence>
<keyword evidence="20" id="KW-1185">Reference proteome</keyword>
<dbReference type="EC" id="4.2.1.1" evidence="4"/>
<evidence type="ECO:0000256" key="8">
    <source>
        <dbReference type="ARBA" id="ARBA00022833"/>
    </source>
</evidence>
<dbReference type="AlphaFoldDB" id="A0A7K7G8F9"/>
<dbReference type="Gene3D" id="2.60.120.200">
    <property type="match status" value="1"/>
</dbReference>
<keyword evidence="9" id="KW-1015">Disulfide bond</keyword>
<dbReference type="InterPro" id="IPR001148">
    <property type="entry name" value="CA_dom"/>
</dbReference>
<keyword evidence="8" id="KW-0862">Zinc</keyword>
<dbReference type="InterPro" id="IPR023561">
    <property type="entry name" value="Carbonic_anhydrase_a-class"/>
</dbReference>
<dbReference type="InterPro" id="IPR013320">
    <property type="entry name" value="ConA-like_dom_sf"/>
</dbReference>
<dbReference type="InterPro" id="IPR030476">
    <property type="entry name" value="Pentaxin_CS"/>
</dbReference>
<dbReference type="InterPro" id="IPR001759">
    <property type="entry name" value="PTX_dom"/>
</dbReference>
<dbReference type="PROSITE" id="PS00289">
    <property type="entry name" value="PTX_1"/>
    <property type="match status" value="1"/>
</dbReference>
<evidence type="ECO:0000256" key="3">
    <source>
        <dbReference type="ARBA" id="ARBA00010718"/>
    </source>
</evidence>
<proteinExistence type="inferred from homology"/>
<dbReference type="InterPro" id="IPR036398">
    <property type="entry name" value="CA_dom_sf"/>
</dbReference>
<dbReference type="PRINTS" id="PR00895">
    <property type="entry name" value="PENTAXIN"/>
</dbReference>
<reference evidence="19 20" key="1">
    <citation type="submission" date="2019-09" db="EMBL/GenBank/DDBJ databases">
        <title>Bird 10,000 Genomes (B10K) Project - Family phase.</title>
        <authorList>
            <person name="Zhang G."/>
        </authorList>
    </citation>
    <scope>NUCLEOTIDE SEQUENCE [LARGE SCALE GENOMIC DNA]</scope>
    <source>
        <strain evidence="19">OUT-0015</strain>
        <tissue evidence="19">Blood</tissue>
    </source>
</reference>
<evidence type="ECO:0000256" key="13">
    <source>
        <dbReference type="ARBA" id="ARBA00031549"/>
    </source>
</evidence>
<dbReference type="PANTHER" id="PTHR18952:SF110">
    <property type="entry name" value="CARBONIC ANHYDRASE 6"/>
    <property type="match status" value="1"/>
</dbReference>
<dbReference type="SUPFAM" id="SSF51069">
    <property type="entry name" value="Carbonic anhydrase"/>
    <property type="match status" value="1"/>
</dbReference>
<evidence type="ECO:0000256" key="9">
    <source>
        <dbReference type="ARBA" id="ARBA00023157"/>
    </source>
</evidence>
<dbReference type="PANTHER" id="PTHR18952">
    <property type="entry name" value="CARBONIC ANHYDRASE"/>
    <property type="match status" value="1"/>
</dbReference>
<feature type="domain" description="Pentraxin (PTX)" evidence="18">
    <location>
        <begin position="271"/>
        <end position="467"/>
    </location>
</feature>
<comment type="cofactor">
    <cofactor evidence="1">
        <name>Zn(2+)</name>
        <dbReference type="ChEBI" id="CHEBI:29105"/>
    </cofactor>
</comment>
<dbReference type="Pfam" id="PF00194">
    <property type="entry name" value="Carb_anhydrase"/>
    <property type="match status" value="2"/>
</dbReference>
<dbReference type="SMART" id="SM00159">
    <property type="entry name" value="PTX"/>
    <property type="match status" value="1"/>
</dbReference>
<feature type="domain" description="Alpha-carbonic anhydrase" evidence="17">
    <location>
        <begin position="1"/>
        <end position="226"/>
    </location>
</feature>
<comment type="caution">
    <text evidence="19">The sequence shown here is derived from an EMBL/GenBank/DDBJ whole genome shotgun (WGS) entry which is preliminary data.</text>
</comment>
<comment type="catalytic activity">
    <reaction evidence="15">
        <text>hydrogencarbonate + H(+) = CO2 + H2O</text>
        <dbReference type="Rhea" id="RHEA:10748"/>
        <dbReference type="ChEBI" id="CHEBI:15377"/>
        <dbReference type="ChEBI" id="CHEBI:15378"/>
        <dbReference type="ChEBI" id="CHEBI:16526"/>
        <dbReference type="ChEBI" id="CHEBI:17544"/>
        <dbReference type="EC" id="4.2.1.1"/>
    </reaction>
</comment>
<feature type="non-terminal residue" evidence="19">
    <location>
        <position position="467"/>
    </location>
</feature>
<dbReference type="Gene3D" id="3.10.200.10">
    <property type="entry name" value="Alpha carbonic anhydrase"/>
    <property type="match status" value="2"/>
</dbReference>